<keyword evidence="4 7" id="KW-0863">Zinc-finger</keyword>
<feature type="domain" description="C2H2-type" evidence="8">
    <location>
        <begin position="75"/>
        <end position="102"/>
    </location>
</feature>
<evidence type="ECO:0000256" key="6">
    <source>
        <dbReference type="ARBA" id="ARBA00023242"/>
    </source>
</evidence>
<dbReference type="PANTHER" id="PTHR24394:SF44">
    <property type="entry name" value="ZINC FINGER PROTEIN 271-LIKE"/>
    <property type="match status" value="1"/>
</dbReference>
<keyword evidence="6" id="KW-0539">Nucleus</keyword>
<dbReference type="FunFam" id="3.30.160.60:FF:000139">
    <property type="entry name" value="zinc finger protein 1 homolog"/>
    <property type="match status" value="1"/>
</dbReference>
<reference evidence="9" key="1">
    <citation type="submission" date="2025-08" db="UniProtKB">
        <authorList>
            <consortium name="Ensembl"/>
        </authorList>
    </citation>
    <scope>IDENTIFICATION</scope>
</reference>
<evidence type="ECO:0000256" key="2">
    <source>
        <dbReference type="ARBA" id="ARBA00022723"/>
    </source>
</evidence>
<evidence type="ECO:0000313" key="9">
    <source>
        <dbReference type="Ensembl" id="ENSNFUP00015021731.1"/>
    </source>
</evidence>
<evidence type="ECO:0000256" key="1">
    <source>
        <dbReference type="ARBA" id="ARBA00004123"/>
    </source>
</evidence>
<dbReference type="PROSITE" id="PS00028">
    <property type="entry name" value="ZINC_FINGER_C2H2_1"/>
    <property type="match status" value="2"/>
</dbReference>
<dbReference type="GO" id="GO:0008270">
    <property type="term" value="F:zinc ion binding"/>
    <property type="evidence" value="ECO:0007669"/>
    <property type="project" value="UniProtKB-KW"/>
</dbReference>
<accession>A0A8C6NSA6</accession>
<dbReference type="GeneTree" id="ENSGT01150000286959"/>
<dbReference type="FunFam" id="3.30.160.60:FF:000414">
    <property type="entry name" value="Zinc finger protein 398"/>
    <property type="match status" value="1"/>
</dbReference>
<dbReference type="SMART" id="SM00355">
    <property type="entry name" value="ZnF_C2H2"/>
    <property type="match status" value="3"/>
</dbReference>
<dbReference type="AlphaFoldDB" id="A0A8C6NSA6"/>
<evidence type="ECO:0000259" key="8">
    <source>
        <dbReference type="PROSITE" id="PS50157"/>
    </source>
</evidence>
<dbReference type="Pfam" id="PF00096">
    <property type="entry name" value="zf-C2H2"/>
    <property type="match status" value="2"/>
</dbReference>
<dbReference type="SUPFAM" id="SSF57667">
    <property type="entry name" value="beta-beta-alpha zinc fingers"/>
    <property type="match status" value="2"/>
</dbReference>
<reference evidence="9" key="2">
    <citation type="submission" date="2025-09" db="UniProtKB">
        <authorList>
            <consortium name="Ensembl"/>
        </authorList>
    </citation>
    <scope>IDENTIFICATION</scope>
</reference>
<dbReference type="GO" id="GO:0005634">
    <property type="term" value="C:nucleus"/>
    <property type="evidence" value="ECO:0007669"/>
    <property type="project" value="UniProtKB-SubCell"/>
</dbReference>
<dbReference type="Ensembl" id="ENSNFUT00015022746.1">
    <property type="protein sequence ID" value="ENSNFUP00015021731.1"/>
    <property type="gene ID" value="ENSNFUG00015010527.1"/>
</dbReference>
<dbReference type="Proteomes" id="UP000694548">
    <property type="component" value="Unassembled WGS sequence"/>
</dbReference>
<protein>
    <recommendedName>
        <fullName evidence="8">C2H2-type domain-containing protein</fullName>
    </recommendedName>
</protein>
<dbReference type="GO" id="GO:0000981">
    <property type="term" value="F:DNA-binding transcription factor activity, RNA polymerase II-specific"/>
    <property type="evidence" value="ECO:0007669"/>
    <property type="project" value="TreeGrafter"/>
</dbReference>
<keyword evidence="10" id="KW-1185">Reference proteome</keyword>
<dbReference type="PANTHER" id="PTHR24394">
    <property type="entry name" value="ZINC FINGER PROTEIN"/>
    <property type="match status" value="1"/>
</dbReference>
<dbReference type="InterPro" id="IPR036236">
    <property type="entry name" value="Znf_C2H2_sf"/>
</dbReference>
<evidence type="ECO:0000256" key="3">
    <source>
        <dbReference type="ARBA" id="ARBA00022737"/>
    </source>
</evidence>
<organism evidence="9 10">
    <name type="scientific">Nothobranchius furzeri</name>
    <name type="common">Turquoise killifish</name>
    <dbReference type="NCBI Taxonomy" id="105023"/>
    <lineage>
        <taxon>Eukaryota</taxon>
        <taxon>Metazoa</taxon>
        <taxon>Chordata</taxon>
        <taxon>Craniata</taxon>
        <taxon>Vertebrata</taxon>
        <taxon>Euteleostomi</taxon>
        <taxon>Actinopterygii</taxon>
        <taxon>Neopterygii</taxon>
        <taxon>Teleostei</taxon>
        <taxon>Neoteleostei</taxon>
        <taxon>Acanthomorphata</taxon>
        <taxon>Ovalentaria</taxon>
        <taxon>Atherinomorphae</taxon>
        <taxon>Cyprinodontiformes</taxon>
        <taxon>Nothobranchiidae</taxon>
        <taxon>Nothobranchius</taxon>
    </lineage>
</organism>
<feature type="domain" description="C2H2-type" evidence="8">
    <location>
        <begin position="45"/>
        <end position="72"/>
    </location>
</feature>
<name>A0A8C6NSA6_NOTFU</name>
<dbReference type="InterPro" id="IPR013087">
    <property type="entry name" value="Znf_C2H2_type"/>
</dbReference>
<keyword evidence="5" id="KW-0862">Zinc</keyword>
<proteinExistence type="predicted"/>
<sequence length="127" mass="14660">LGPWSLKIHLRVMGHSEISSSDCLVNNKCEGGEQPADSRRKRKIYICDYCGKRFVCKSYLESHETVHTGLKRFPFACGHCGIRFSRKEYLTRHMSVHTGHKPFVCGHCGKRFYKKHSETTLHPEPHC</sequence>
<evidence type="ECO:0000256" key="4">
    <source>
        <dbReference type="ARBA" id="ARBA00022771"/>
    </source>
</evidence>
<comment type="subcellular location">
    <subcellularLocation>
        <location evidence="1">Nucleus</location>
    </subcellularLocation>
</comment>
<evidence type="ECO:0000256" key="7">
    <source>
        <dbReference type="PROSITE-ProRule" id="PRU00042"/>
    </source>
</evidence>
<evidence type="ECO:0000313" key="10">
    <source>
        <dbReference type="Proteomes" id="UP000694548"/>
    </source>
</evidence>
<evidence type="ECO:0000256" key="5">
    <source>
        <dbReference type="ARBA" id="ARBA00022833"/>
    </source>
</evidence>
<dbReference type="PROSITE" id="PS50157">
    <property type="entry name" value="ZINC_FINGER_C2H2_2"/>
    <property type="match status" value="2"/>
</dbReference>
<keyword evidence="2" id="KW-0479">Metal-binding</keyword>
<dbReference type="Gene3D" id="3.30.160.60">
    <property type="entry name" value="Classic Zinc Finger"/>
    <property type="match status" value="3"/>
</dbReference>
<keyword evidence="3" id="KW-0677">Repeat</keyword>